<sequence length="43" mass="4883">MISVMYFSGAFYKSVKITFDNSPLLKQGASPTYTLRGFRVWSS</sequence>
<dbReference type="EMBL" id="LAZR01061404">
    <property type="protein sequence ID" value="KKK63647.1"/>
    <property type="molecule type" value="Genomic_DNA"/>
</dbReference>
<dbReference type="AlphaFoldDB" id="A0A0F8X3E9"/>
<evidence type="ECO:0000313" key="1">
    <source>
        <dbReference type="EMBL" id="KKK63647.1"/>
    </source>
</evidence>
<organism evidence="1">
    <name type="scientific">marine sediment metagenome</name>
    <dbReference type="NCBI Taxonomy" id="412755"/>
    <lineage>
        <taxon>unclassified sequences</taxon>
        <taxon>metagenomes</taxon>
        <taxon>ecological metagenomes</taxon>
    </lineage>
</organism>
<feature type="non-terminal residue" evidence="1">
    <location>
        <position position="43"/>
    </location>
</feature>
<name>A0A0F8X3E9_9ZZZZ</name>
<gene>
    <name evidence="1" type="ORF">LCGC14_2992170</name>
</gene>
<comment type="caution">
    <text evidence="1">The sequence shown here is derived from an EMBL/GenBank/DDBJ whole genome shotgun (WGS) entry which is preliminary data.</text>
</comment>
<proteinExistence type="predicted"/>
<protein>
    <submittedName>
        <fullName evidence="1">Uncharacterized protein</fullName>
    </submittedName>
</protein>
<accession>A0A0F8X3E9</accession>
<reference evidence="1" key="1">
    <citation type="journal article" date="2015" name="Nature">
        <title>Complex archaea that bridge the gap between prokaryotes and eukaryotes.</title>
        <authorList>
            <person name="Spang A."/>
            <person name="Saw J.H."/>
            <person name="Jorgensen S.L."/>
            <person name="Zaremba-Niedzwiedzka K."/>
            <person name="Martijn J."/>
            <person name="Lind A.E."/>
            <person name="van Eijk R."/>
            <person name="Schleper C."/>
            <person name="Guy L."/>
            <person name="Ettema T.J."/>
        </authorList>
    </citation>
    <scope>NUCLEOTIDE SEQUENCE</scope>
</reference>